<dbReference type="GO" id="GO:0008233">
    <property type="term" value="F:peptidase activity"/>
    <property type="evidence" value="ECO:0007669"/>
    <property type="project" value="UniProtKB-KW"/>
</dbReference>
<evidence type="ECO:0000256" key="2">
    <source>
        <dbReference type="ARBA" id="ARBA00022670"/>
    </source>
</evidence>
<dbReference type="PANTHER" id="PTHR13604:SF0">
    <property type="entry name" value="ABASIC SITE PROCESSING PROTEIN HMCES"/>
    <property type="match status" value="1"/>
</dbReference>
<sequence length="206" mass="22644">MCVRMCPLSFEEAQDALEARKQTGRARVKRADEFDADFDAYPGARVPAYVPGPDGNLVTVALTWGFSLEGKKGSVYNTRIESALEQLRQGRRGMWANAIARGRCLVPVWAFCEGHRTETELSEKTGKPVRRQYRFRLQHAGAFLLAGVQQEGQLSIVTTQPNAAVSPVHDRMPLVLGAGESSIWLGADFATLADRSAIQLTAISEH</sequence>
<keyword evidence="10" id="KW-1185">Reference proteome</keyword>
<dbReference type="GO" id="GO:0106300">
    <property type="term" value="P:protein-DNA covalent cross-linking repair"/>
    <property type="evidence" value="ECO:0007669"/>
    <property type="project" value="InterPro"/>
</dbReference>
<evidence type="ECO:0000256" key="8">
    <source>
        <dbReference type="RuleBase" id="RU364100"/>
    </source>
</evidence>
<dbReference type="RefSeq" id="WP_009140207.1">
    <property type="nucleotide sequence ID" value="NZ_JH126467.1"/>
</dbReference>
<dbReference type="EMBL" id="ADLS01000004">
    <property type="protein sequence ID" value="EGX67849.1"/>
    <property type="molecule type" value="Genomic_DNA"/>
</dbReference>
<proteinExistence type="inferred from homology"/>
<keyword evidence="2 8" id="KW-0645">Protease</keyword>
<dbReference type="GO" id="GO:0006508">
    <property type="term" value="P:proteolysis"/>
    <property type="evidence" value="ECO:0007669"/>
    <property type="project" value="UniProtKB-KW"/>
</dbReference>
<dbReference type="eggNOG" id="COG2135">
    <property type="taxonomic scope" value="Bacteria"/>
</dbReference>
<organism evidence="9 10">
    <name type="scientific">Collinsella tanakaei YIT 12063</name>
    <dbReference type="NCBI Taxonomy" id="742742"/>
    <lineage>
        <taxon>Bacteria</taxon>
        <taxon>Bacillati</taxon>
        <taxon>Actinomycetota</taxon>
        <taxon>Coriobacteriia</taxon>
        <taxon>Coriobacteriales</taxon>
        <taxon>Coriobacteriaceae</taxon>
        <taxon>Collinsella</taxon>
    </lineage>
</organism>
<comment type="similarity">
    <text evidence="1 8">Belongs to the SOS response-associated peptidase family.</text>
</comment>
<keyword evidence="6" id="KW-0238">DNA-binding</keyword>
<keyword evidence="4 8" id="KW-0378">Hydrolase</keyword>
<dbReference type="EC" id="3.4.-.-" evidence="8"/>
<reference evidence="9 10" key="1">
    <citation type="submission" date="2011-06" db="EMBL/GenBank/DDBJ databases">
        <title>The Genome Sequence of Collinsella tanakaei YIT 12063.</title>
        <authorList>
            <consortium name="The Broad Institute Genome Sequencing Platform"/>
            <person name="Earl A."/>
            <person name="Ward D."/>
            <person name="Feldgarden M."/>
            <person name="Gevers D."/>
            <person name="Morotomi M."/>
            <person name="Young S.K."/>
            <person name="Zeng Q."/>
            <person name="Gargeya S."/>
            <person name="Fitzgerald M."/>
            <person name="Haas B."/>
            <person name="Abouelleil A."/>
            <person name="Alvarado L."/>
            <person name="Arachchi H.M."/>
            <person name="Berlin A."/>
            <person name="Brown A."/>
            <person name="Chapman S.B."/>
            <person name="Chen Z."/>
            <person name="Dunbar C."/>
            <person name="Freedman E."/>
            <person name="Gearin G."/>
            <person name="Gellesch M."/>
            <person name="Goldberg J."/>
            <person name="Griggs A."/>
            <person name="Gujja S."/>
            <person name="Heiman D."/>
            <person name="Howarth C."/>
            <person name="Larson L."/>
            <person name="Lui A."/>
            <person name="MacDonald P.J.P."/>
            <person name="Mehta T."/>
            <person name="Montmayeur A."/>
            <person name="Murphy C."/>
            <person name="Neiman D."/>
            <person name="Pearson M."/>
            <person name="Priest M."/>
            <person name="Roberts A."/>
            <person name="Saif S."/>
            <person name="Shea T."/>
            <person name="Shenoy N."/>
            <person name="Sisk P."/>
            <person name="Stolte C."/>
            <person name="Sykes S."/>
            <person name="Wortman J."/>
            <person name="Nusbaum C."/>
            <person name="Birren B."/>
        </authorList>
    </citation>
    <scope>NUCLEOTIDE SEQUENCE [LARGE SCALE GENOMIC DNA]</scope>
    <source>
        <strain evidence="9 10">YIT 12063</strain>
    </source>
</reference>
<protein>
    <recommendedName>
        <fullName evidence="8">Abasic site processing protein</fullName>
        <ecNumber evidence="8">3.4.-.-</ecNumber>
    </recommendedName>
</protein>
<dbReference type="AlphaFoldDB" id="G1WFQ7"/>
<dbReference type="InterPro" id="IPR003738">
    <property type="entry name" value="SRAP"/>
</dbReference>
<gene>
    <name evidence="9" type="ORF">HMPREF9452_00170</name>
</gene>
<dbReference type="PATRIC" id="fig|742742.3.peg.166"/>
<keyword evidence="3" id="KW-0227">DNA damage</keyword>
<keyword evidence="5" id="KW-0190">Covalent protein-DNA linkage</keyword>
<dbReference type="SUPFAM" id="SSF143081">
    <property type="entry name" value="BB1717-like"/>
    <property type="match status" value="1"/>
</dbReference>
<dbReference type="PANTHER" id="PTHR13604">
    <property type="entry name" value="DC12-RELATED"/>
    <property type="match status" value="1"/>
</dbReference>
<dbReference type="InterPro" id="IPR036590">
    <property type="entry name" value="SRAP-like"/>
</dbReference>
<evidence type="ECO:0000313" key="10">
    <source>
        <dbReference type="Proteomes" id="UP000004830"/>
    </source>
</evidence>
<dbReference type="OrthoDB" id="9782620at2"/>
<comment type="caution">
    <text evidence="9">The sequence shown here is derived from an EMBL/GenBank/DDBJ whole genome shotgun (WGS) entry which is preliminary data.</text>
</comment>
<dbReference type="Proteomes" id="UP000004830">
    <property type="component" value="Unassembled WGS sequence"/>
</dbReference>
<evidence type="ECO:0000313" key="9">
    <source>
        <dbReference type="EMBL" id="EGX67849.1"/>
    </source>
</evidence>
<name>G1WFQ7_9ACTN</name>
<evidence type="ECO:0000256" key="4">
    <source>
        <dbReference type="ARBA" id="ARBA00022801"/>
    </source>
</evidence>
<dbReference type="HOGENOM" id="CLU_035990_6_3_11"/>
<evidence type="ECO:0000256" key="6">
    <source>
        <dbReference type="ARBA" id="ARBA00023125"/>
    </source>
</evidence>
<accession>G1WFQ7</accession>
<keyword evidence="7" id="KW-0456">Lyase</keyword>
<dbReference type="GO" id="GO:0016829">
    <property type="term" value="F:lyase activity"/>
    <property type="evidence" value="ECO:0007669"/>
    <property type="project" value="UniProtKB-KW"/>
</dbReference>
<dbReference type="GeneID" id="62757957"/>
<evidence type="ECO:0000256" key="7">
    <source>
        <dbReference type="ARBA" id="ARBA00023239"/>
    </source>
</evidence>
<evidence type="ECO:0000256" key="3">
    <source>
        <dbReference type="ARBA" id="ARBA00022763"/>
    </source>
</evidence>
<evidence type="ECO:0000256" key="1">
    <source>
        <dbReference type="ARBA" id="ARBA00008136"/>
    </source>
</evidence>
<dbReference type="Gene3D" id="3.90.1680.10">
    <property type="entry name" value="SOS response associated peptidase-like"/>
    <property type="match status" value="1"/>
</dbReference>
<dbReference type="STRING" id="742742.HMPREF9452_00170"/>
<dbReference type="GO" id="GO:0003697">
    <property type="term" value="F:single-stranded DNA binding"/>
    <property type="evidence" value="ECO:0007669"/>
    <property type="project" value="InterPro"/>
</dbReference>
<dbReference type="Pfam" id="PF02586">
    <property type="entry name" value="SRAP"/>
    <property type="match status" value="1"/>
</dbReference>
<evidence type="ECO:0000256" key="5">
    <source>
        <dbReference type="ARBA" id="ARBA00023124"/>
    </source>
</evidence>